<dbReference type="PIRSF" id="PIRSF006305">
    <property type="entry name" value="Maf"/>
    <property type="match status" value="1"/>
</dbReference>
<comment type="subcellular location">
    <subcellularLocation>
        <location evidence="4">Cytoplasm</location>
    </subcellularLocation>
</comment>
<dbReference type="InterPro" id="IPR003697">
    <property type="entry name" value="Maf-like"/>
</dbReference>
<evidence type="ECO:0000256" key="1">
    <source>
        <dbReference type="ARBA" id="ARBA00001968"/>
    </source>
</evidence>
<keyword evidence="4" id="KW-0963">Cytoplasm</keyword>
<evidence type="ECO:0000313" key="6">
    <source>
        <dbReference type="Proteomes" id="UP001595378"/>
    </source>
</evidence>
<keyword evidence="3 4" id="KW-0546">Nucleotide metabolism</keyword>
<comment type="function">
    <text evidence="4">Nucleoside triphosphate pyrophosphatase. May have a dual role in cell division arrest and in preventing the incorporation of modified nucleotides into cellular nucleic acids.</text>
</comment>
<dbReference type="Pfam" id="PF02545">
    <property type="entry name" value="Maf"/>
    <property type="match status" value="1"/>
</dbReference>
<feature type="active site" description="Proton acceptor" evidence="4">
    <location>
        <position position="69"/>
    </location>
</feature>
<dbReference type="PANTHER" id="PTHR43213:SF5">
    <property type="entry name" value="BIFUNCTIONAL DTTP_UTP PYROPHOSPHATASE_METHYLTRANSFERASE PROTEIN-RELATED"/>
    <property type="match status" value="1"/>
</dbReference>
<evidence type="ECO:0000256" key="4">
    <source>
        <dbReference type="HAMAP-Rule" id="MF_00528"/>
    </source>
</evidence>
<evidence type="ECO:0000313" key="5">
    <source>
        <dbReference type="EMBL" id="MFC3100992.1"/>
    </source>
</evidence>
<dbReference type="PANTHER" id="PTHR43213">
    <property type="entry name" value="BIFUNCTIONAL DTTP/UTP PYROPHOSPHATASE/METHYLTRANSFERASE PROTEIN-RELATED"/>
    <property type="match status" value="1"/>
</dbReference>
<dbReference type="Gene3D" id="3.90.950.10">
    <property type="match status" value="1"/>
</dbReference>
<dbReference type="Proteomes" id="UP001595378">
    <property type="component" value="Unassembled WGS sequence"/>
</dbReference>
<dbReference type="EMBL" id="JBHRSU010000029">
    <property type="protein sequence ID" value="MFC3100992.1"/>
    <property type="molecule type" value="Genomic_DNA"/>
</dbReference>
<dbReference type="EC" id="3.6.1.9" evidence="4"/>
<dbReference type="SUPFAM" id="SSF52972">
    <property type="entry name" value="ITPase-like"/>
    <property type="match status" value="1"/>
</dbReference>
<protein>
    <recommendedName>
        <fullName evidence="4">Nucleoside triphosphate pyrophosphatase</fullName>
        <ecNumber evidence="4">3.6.1.9</ecNumber>
    </recommendedName>
    <alternativeName>
        <fullName evidence="4">Nucleotide pyrophosphatase</fullName>
        <shortName evidence="4">Nucleotide PPase</shortName>
    </alternativeName>
</protein>
<comment type="similarity">
    <text evidence="4">Belongs to the Maf family.</text>
</comment>
<comment type="caution">
    <text evidence="4">Lacks conserved residue(s) required for the propagation of feature annotation.</text>
</comment>
<reference evidence="6" key="1">
    <citation type="journal article" date="2019" name="Int. J. Syst. Evol. Microbiol.">
        <title>The Global Catalogue of Microorganisms (GCM) 10K type strain sequencing project: providing services to taxonomists for standard genome sequencing and annotation.</title>
        <authorList>
            <consortium name="The Broad Institute Genomics Platform"/>
            <consortium name="The Broad Institute Genome Sequencing Center for Infectious Disease"/>
            <person name="Wu L."/>
            <person name="Ma J."/>
        </authorList>
    </citation>
    <scope>NUCLEOTIDE SEQUENCE [LARGE SCALE GENOMIC DNA]</scope>
    <source>
        <strain evidence="6">KCTC 52606</strain>
    </source>
</reference>
<sequence length="192" mass="20371">MIVLASKSASRQAMLQAAGVSFEAVPAAVDERAVEAALGNAPAPQIALALAQAKALAVSAPSRLVLGSDSLVVVDGRRFDKPASREDAANHLRFFSGKVMELHSAAALVRDGTVVWRHAALARLQVRKLSENFIAAYLDAEWPAVSYCVGVFRIEGPGVQLFEWVEGDQFTVLGMPLLPVLGALRDLGELPA</sequence>
<accession>A0ABV7EH17</accession>
<evidence type="ECO:0000256" key="2">
    <source>
        <dbReference type="ARBA" id="ARBA00022801"/>
    </source>
</evidence>
<name>A0ABV7EH17_9SPHN</name>
<organism evidence="5 6">
    <name type="scientific">Alteraurantiacibacter lauratis</name>
    <dbReference type="NCBI Taxonomy" id="2054627"/>
    <lineage>
        <taxon>Bacteria</taxon>
        <taxon>Pseudomonadati</taxon>
        <taxon>Pseudomonadota</taxon>
        <taxon>Alphaproteobacteria</taxon>
        <taxon>Sphingomonadales</taxon>
        <taxon>Erythrobacteraceae</taxon>
        <taxon>Alteraurantiacibacter</taxon>
    </lineage>
</organism>
<gene>
    <name evidence="5" type="ORF">ACFODK_08830</name>
</gene>
<comment type="catalytic activity">
    <reaction evidence="4">
        <text>a ribonucleoside 5'-triphosphate + H2O = a ribonucleoside 5'-phosphate + diphosphate + H(+)</text>
        <dbReference type="Rhea" id="RHEA:23996"/>
        <dbReference type="ChEBI" id="CHEBI:15377"/>
        <dbReference type="ChEBI" id="CHEBI:15378"/>
        <dbReference type="ChEBI" id="CHEBI:33019"/>
        <dbReference type="ChEBI" id="CHEBI:58043"/>
        <dbReference type="ChEBI" id="CHEBI:61557"/>
        <dbReference type="EC" id="3.6.1.9"/>
    </reaction>
</comment>
<dbReference type="InterPro" id="IPR029001">
    <property type="entry name" value="ITPase-like_fam"/>
</dbReference>
<comment type="caution">
    <text evidence="5">The sequence shown here is derived from an EMBL/GenBank/DDBJ whole genome shotgun (WGS) entry which is preliminary data.</text>
</comment>
<comment type="catalytic activity">
    <reaction evidence="4">
        <text>a 2'-deoxyribonucleoside 5'-triphosphate + H2O = a 2'-deoxyribonucleoside 5'-phosphate + diphosphate + H(+)</text>
        <dbReference type="Rhea" id="RHEA:44644"/>
        <dbReference type="ChEBI" id="CHEBI:15377"/>
        <dbReference type="ChEBI" id="CHEBI:15378"/>
        <dbReference type="ChEBI" id="CHEBI:33019"/>
        <dbReference type="ChEBI" id="CHEBI:61560"/>
        <dbReference type="ChEBI" id="CHEBI:65317"/>
        <dbReference type="EC" id="3.6.1.9"/>
    </reaction>
</comment>
<comment type="cofactor">
    <cofactor evidence="1 4">
        <name>a divalent metal cation</name>
        <dbReference type="ChEBI" id="CHEBI:60240"/>
    </cofactor>
</comment>
<keyword evidence="6" id="KW-1185">Reference proteome</keyword>
<dbReference type="RefSeq" id="WP_336919765.1">
    <property type="nucleotide sequence ID" value="NZ_JBANRN010000012.1"/>
</dbReference>
<proteinExistence type="inferred from homology"/>
<evidence type="ECO:0000256" key="3">
    <source>
        <dbReference type="ARBA" id="ARBA00023080"/>
    </source>
</evidence>
<keyword evidence="2 4" id="KW-0378">Hydrolase</keyword>
<dbReference type="HAMAP" id="MF_00528">
    <property type="entry name" value="Maf"/>
    <property type="match status" value="1"/>
</dbReference>